<comment type="function">
    <text evidence="3">Functions as an E3 ubiquitin ligase.</text>
</comment>
<evidence type="ECO:0000256" key="2">
    <source>
        <dbReference type="ARBA" id="ARBA00022679"/>
    </source>
</evidence>
<dbReference type="EMBL" id="JBCNJP010000027">
    <property type="protein sequence ID" value="KAK9051286.1"/>
    <property type="molecule type" value="Genomic_DNA"/>
</dbReference>
<evidence type="ECO:0000259" key="4">
    <source>
        <dbReference type="PROSITE" id="PS51698"/>
    </source>
</evidence>
<dbReference type="GO" id="GO:0061630">
    <property type="term" value="F:ubiquitin protein ligase activity"/>
    <property type="evidence" value="ECO:0007669"/>
    <property type="project" value="UniProtKB-UniRule"/>
</dbReference>
<protein>
    <recommendedName>
        <fullName evidence="3 4">U-box domain-containing protein</fullName>
        <ecNumber evidence="3">2.3.2.27</ecNumber>
    </recommendedName>
    <alternativeName>
        <fullName evidence="3">RING-type E3 ubiquitin transferase PUB</fullName>
    </alternativeName>
</protein>
<comment type="caution">
    <text evidence="5">The sequence shown here is derived from an EMBL/GenBank/DDBJ whole genome shotgun (WGS) entry which is preliminary data.</text>
</comment>
<dbReference type="CDD" id="cd16664">
    <property type="entry name" value="RING-Ubox_PUB"/>
    <property type="match status" value="1"/>
</dbReference>
<sequence>MDCDDLENISHHFCPISLQIMKDPVTVATDITYDRDSIQRWQSHGQNNTCPVTNQPLPTTVDFTPNHNLCRLIQFWTVSDQVPAKESSSR</sequence>
<dbReference type="Proteomes" id="UP001408789">
    <property type="component" value="Unassembled WGS sequence"/>
</dbReference>
<dbReference type="Pfam" id="PF04564">
    <property type="entry name" value="U-box"/>
    <property type="match status" value="1"/>
</dbReference>
<keyword evidence="2 3" id="KW-0808">Transferase</keyword>
<dbReference type="InterPro" id="IPR045185">
    <property type="entry name" value="PUB22/23/24-like"/>
</dbReference>
<feature type="domain" description="U-box" evidence="4">
    <location>
        <begin position="7"/>
        <end position="83"/>
    </location>
</feature>
<dbReference type="SUPFAM" id="SSF57850">
    <property type="entry name" value="RING/U-box"/>
    <property type="match status" value="1"/>
</dbReference>
<dbReference type="PANTHER" id="PTHR22849:SF24">
    <property type="entry name" value="E3 UBIQUITIN-PROTEIN LIGASE PUB24"/>
    <property type="match status" value="1"/>
</dbReference>
<gene>
    <name evidence="5" type="ORF">SSX86_027913</name>
</gene>
<dbReference type="PROSITE" id="PS51698">
    <property type="entry name" value="U_BOX"/>
    <property type="match status" value="1"/>
</dbReference>
<evidence type="ECO:0000256" key="3">
    <source>
        <dbReference type="RuleBase" id="RU369093"/>
    </source>
</evidence>
<proteinExistence type="predicted"/>
<comment type="pathway">
    <text evidence="1 3">Protein modification; protein ubiquitination.</text>
</comment>
<dbReference type="InterPro" id="IPR013083">
    <property type="entry name" value="Znf_RING/FYVE/PHD"/>
</dbReference>
<evidence type="ECO:0000256" key="1">
    <source>
        <dbReference type="ARBA" id="ARBA00004906"/>
    </source>
</evidence>
<keyword evidence="3" id="KW-0833">Ubl conjugation pathway</keyword>
<dbReference type="PANTHER" id="PTHR22849">
    <property type="entry name" value="WDSAM1 PROTEIN"/>
    <property type="match status" value="1"/>
</dbReference>
<dbReference type="AlphaFoldDB" id="A0AAP0GJ59"/>
<evidence type="ECO:0000313" key="5">
    <source>
        <dbReference type="EMBL" id="KAK9051286.1"/>
    </source>
</evidence>
<comment type="catalytic activity">
    <reaction evidence="3">
        <text>S-ubiquitinyl-[E2 ubiquitin-conjugating enzyme]-L-cysteine + [acceptor protein]-L-lysine = [E2 ubiquitin-conjugating enzyme]-L-cysteine + N(6)-ubiquitinyl-[acceptor protein]-L-lysine.</text>
        <dbReference type="EC" id="2.3.2.27"/>
    </reaction>
</comment>
<dbReference type="SMART" id="SM00504">
    <property type="entry name" value="Ubox"/>
    <property type="match status" value="1"/>
</dbReference>
<keyword evidence="6" id="KW-1185">Reference proteome</keyword>
<dbReference type="InterPro" id="IPR045210">
    <property type="entry name" value="RING-Ubox_PUB"/>
</dbReference>
<name>A0AAP0GJ59_9ASTR</name>
<reference evidence="5 6" key="1">
    <citation type="submission" date="2024-04" db="EMBL/GenBank/DDBJ databases">
        <title>The reference genome of an endangered Asteraceae, Deinandra increscens subsp. villosa, native to the Central Coast of California.</title>
        <authorList>
            <person name="Guilliams M."/>
            <person name="Hasenstab-Lehman K."/>
            <person name="Meyer R."/>
            <person name="Mcevoy S."/>
        </authorList>
    </citation>
    <scope>NUCLEOTIDE SEQUENCE [LARGE SCALE GENOMIC DNA]</scope>
    <source>
        <tissue evidence="5">Leaf</tissue>
    </source>
</reference>
<dbReference type="InterPro" id="IPR003613">
    <property type="entry name" value="Ubox_domain"/>
</dbReference>
<dbReference type="Gene3D" id="3.30.40.10">
    <property type="entry name" value="Zinc/RING finger domain, C3HC4 (zinc finger)"/>
    <property type="match status" value="1"/>
</dbReference>
<dbReference type="GO" id="GO:0016567">
    <property type="term" value="P:protein ubiquitination"/>
    <property type="evidence" value="ECO:0007669"/>
    <property type="project" value="UniProtKB-UniRule"/>
</dbReference>
<evidence type="ECO:0000313" key="6">
    <source>
        <dbReference type="Proteomes" id="UP001408789"/>
    </source>
</evidence>
<dbReference type="EC" id="2.3.2.27" evidence="3"/>
<accession>A0AAP0GJ59</accession>
<organism evidence="5 6">
    <name type="scientific">Deinandra increscens subsp. villosa</name>
    <dbReference type="NCBI Taxonomy" id="3103831"/>
    <lineage>
        <taxon>Eukaryota</taxon>
        <taxon>Viridiplantae</taxon>
        <taxon>Streptophyta</taxon>
        <taxon>Embryophyta</taxon>
        <taxon>Tracheophyta</taxon>
        <taxon>Spermatophyta</taxon>
        <taxon>Magnoliopsida</taxon>
        <taxon>eudicotyledons</taxon>
        <taxon>Gunneridae</taxon>
        <taxon>Pentapetalae</taxon>
        <taxon>asterids</taxon>
        <taxon>campanulids</taxon>
        <taxon>Asterales</taxon>
        <taxon>Asteraceae</taxon>
        <taxon>Asteroideae</taxon>
        <taxon>Heliantheae alliance</taxon>
        <taxon>Madieae</taxon>
        <taxon>Madiinae</taxon>
        <taxon>Deinandra</taxon>
    </lineage>
</organism>